<dbReference type="GO" id="GO:0046872">
    <property type="term" value="F:metal ion binding"/>
    <property type="evidence" value="ECO:0007669"/>
    <property type="project" value="UniProtKB-KW"/>
</dbReference>
<dbReference type="KEGG" id="vg:15010943"/>
<name>M4QPK3_9CAUD</name>
<accession>M4QPK3</accession>
<dbReference type="Proteomes" id="UP000201252">
    <property type="component" value="Segment"/>
</dbReference>
<keyword evidence="3" id="KW-0479">Metal-binding</keyword>
<dbReference type="Pfam" id="PF00483">
    <property type="entry name" value="NTP_transferase"/>
    <property type="match status" value="1"/>
</dbReference>
<comment type="pathway">
    <text evidence="1">Cofactor biosynthesis; riboflavin biosynthesis.</text>
</comment>
<dbReference type="PANTHER" id="PTHR21327">
    <property type="entry name" value="GTP CYCLOHYDROLASE II-RELATED"/>
    <property type="match status" value="1"/>
</dbReference>
<dbReference type="InterPro" id="IPR017945">
    <property type="entry name" value="DHBP_synth_RibB-like_a/b_dom"/>
</dbReference>
<dbReference type="NCBIfam" id="TIGR00506">
    <property type="entry name" value="ribB"/>
    <property type="match status" value="1"/>
</dbReference>
<organism evidence="5 6">
    <name type="scientific">Synechococcus phage S-SKS1</name>
    <dbReference type="NCBI Taxonomy" id="754042"/>
    <lineage>
        <taxon>Viruses</taxon>
        <taxon>Duplodnaviria</taxon>
        <taxon>Heunggongvirae</taxon>
        <taxon>Uroviricota</taxon>
        <taxon>Caudoviricetes</taxon>
        <taxon>Llyrvirus</taxon>
        <taxon>Llyrvirus SSKS1</taxon>
    </lineage>
</organism>
<keyword evidence="6" id="KW-1185">Reference proteome</keyword>
<dbReference type="EMBL" id="HQ633071">
    <property type="protein sequence ID" value="AGH31555.1"/>
    <property type="molecule type" value="Genomic_DNA"/>
</dbReference>
<protein>
    <submittedName>
        <fullName evidence="5">3,4-dihydroxy-2-butanone 4-phosphate synthase</fullName>
    </submittedName>
</protein>
<dbReference type="Gene3D" id="3.90.870.10">
    <property type="entry name" value="DHBP synthase"/>
    <property type="match status" value="1"/>
</dbReference>
<evidence type="ECO:0000259" key="4">
    <source>
        <dbReference type="Pfam" id="PF00483"/>
    </source>
</evidence>
<feature type="domain" description="Nucleotidyl transferase" evidence="4">
    <location>
        <begin position="9"/>
        <end position="184"/>
    </location>
</feature>
<dbReference type="InterPro" id="IPR029044">
    <property type="entry name" value="Nucleotide-diphossugar_trans"/>
</dbReference>
<dbReference type="UniPathway" id="UPA00275"/>
<evidence type="ECO:0000256" key="3">
    <source>
        <dbReference type="ARBA" id="ARBA00022723"/>
    </source>
</evidence>
<gene>
    <name evidence="5" type="ORF">SWZG_00042</name>
</gene>
<dbReference type="PANTHER" id="PTHR21327:SF18">
    <property type="entry name" value="3,4-DIHYDROXY-2-BUTANONE 4-PHOSPHATE SYNTHASE"/>
    <property type="match status" value="1"/>
</dbReference>
<dbReference type="SUPFAM" id="SSF53448">
    <property type="entry name" value="Nucleotide-diphospho-sugar transferases"/>
    <property type="match status" value="1"/>
</dbReference>
<sequence length="475" mass="52833">MNILFPIAGLGTRFKNNGYIDPKPFVKFKGKPLIEWALSSLKLTGKYFVIVNGLEQDYINILNSIKEKYYLNLEIVDIGKSTLGQAETCLLGIQKANIDTSEPLVVTNCDQYTPWNSNKFLSFIRDNDPDGVVSTYDHLGIEVGSDSPYSHIQLNDNGYATRLAEKVAISPLALNGIFYWKEGNYFIESSQQLMSDDTDAGWSTGKMSCVKEKYVSLTYNYLISEGKKVMNYHMADDEFVSLGSPNDIMLHIKRQNVMQAVEDLRNGKPIVMVDDYDREFEGDIVLAAEKATAENLLFAMRHARGLMCLPCTQEKLDQFGIPMMHSNGCDEFGTPFATSIDAVEGATTGMSVNDRVATISTFLSDSSKPDSLAQPGHLFPLRARPGLLSERRGHTEGCVEILKLAGMKQVGVIIEIMDEYGKMIKGDDLKQFADIYNLTFVSIEELHDEVYNKDSEGSVPLSAVDEATLESMAKV</sequence>
<proteinExistence type="predicted"/>
<evidence type="ECO:0000256" key="2">
    <source>
        <dbReference type="ARBA" id="ARBA00022619"/>
    </source>
</evidence>
<reference evidence="5 6" key="1">
    <citation type="submission" date="2010-10" db="EMBL/GenBank/DDBJ databases">
        <title>The Genome Sequence of Synechococcus phage S-SKS1.</title>
        <authorList>
            <consortium name="The Broad Institute Genome Sequencing Platform"/>
            <person name="Henn M.R."/>
            <person name="Clokie M."/>
            <person name="Levin J."/>
            <person name="Malboeuf C."/>
            <person name="Casali M."/>
            <person name="Russ C."/>
            <person name="Lennon N."/>
            <person name="Chapman S.B."/>
            <person name="Erlich R."/>
            <person name="Young S.K."/>
            <person name="Yandava C."/>
            <person name="Zeng Q."/>
            <person name="Alvarado L."/>
            <person name="Anderson S."/>
            <person name="Berlin A."/>
            <person name="Chen Z."/>
            <person name="Freedman E."/>
            <person name="Gellesch M."/>
            <person name="Goldberg J."/>
            <person name="Green L."/>
            <person name="Griggs A."/>
            <person name="Gujja S."/>
            <person name="Heilman E.R."/>
            <person name="Heiman D."/>
            <person name="Hollinger A."/>
            <person name="Howarth C."/>
            <person name="Larson L."/>
            <person name="Mehta T."/>
            <person name="Pearson M."/>
            <person name="Roberts A."/>
            <person name="Ryan E."/>
            <person name="Saif S."/>
            <person name="Shea T."/>
            <person name="Shenoy N."/>
            <person name="Sisk P."/>
            <person name="Stolte C."/>
            <person name="Sykes S."/>
            <person name="White J."/>
            <person name="Haas B."/>
            <person name="Nusbaum C."/>
            <person name="Birren B."/>
        </authorList>
    </citation>
    <scope>NUCLEOTIDE SEQUENCE [LARGE SCALE GENOMIC DNA]</scope>
</reference>
<dbReference type="Gene3D" id="3.90.550.10">
    <property type="entry name" value="Spore Coat Polysaccharide Biosynthesis Protein SpsA, Chain A"/>
    <property type="match status" value="1"/>
</dbReference>
<evidence type="ECO:0000256" key="1">
    <source>
        <dbReference type="ARBA" id="ARBA00005104"/>
    </source>
</evidence>
<dbReference type="OrthoDB" id="33982at10239"/>
<dbReference type="Pfam" id="PF00926">
    <property type="entry name" value="DHBP_synthase"/>
    <property type="match status" value="1"/>
</dbReference>
<evidence type="ECO:0000313" key="5">
    <source>
        <dbReference type="EMBL" id="AGH31555.1"/>
    </source>
</evidence>
<dbReference type="InterPro" id="IPR000422">
    <property type="entry name" value="DHBP_synthase_RibB"/>
</dbReference>
<dbReference type="GO" id="GO:0009231">
    <property type="term" value="P:riboflavin biosynthetic process"/>
    <property type="evidence" value="ECO:0007669"/>
    <property type="project" value="UniProtKB-UniPathway"/>
</dbReference>
<evidence type="ECO:0000313" key="6">
    <source>
        <dbReference type="Proteomes" id="UP000201252"/>
    </source>
</evidence>
<dbReference type="RefSeq" id="YP_007674407.1">
    <property type="nucleotide sequence ID" value="NC_020851.1"/>
</dbReference>
<dbReference type="InterPro" id="IPR005835">
    <property type="entry name" value="NTP_transferase_dom"/>
</dbReference>
<dbReference type="GeneID" id="15010943"/>
<keyword evidence="2" id="KW-0686">Riboflavin biosynthesis</keyword>
<dbReference type="SUPFAM" id="SSF55821">
    <property type="entry name" value="YrdC/RibB"/>
    <property type="match status" value="1"/>
</dbReference>
<dbReference type="GO" id="GO:0008686">
    <property type="term" value="F:3,4-dihydroxy-2-butanone-4-phosphate synthase activity"/>
    <property type="evidence" value="ECO:0007669"/>
    <property type="project" value="InterPro"/>
</dbReference>